<reference evidence="2 3" key="1">
    <citation type="submission" date="2024-03" db="EMBL/GenBank/DDBJ databases">
        <title>A high-quality draft genome sequence of Diaporthe vaccinii, a causative agent of upright dieback and viscid rot disease in cranberry plants.</title>
        <authorList>
            <person name="Sarrasin M."/>
            <person name="Lang B.F."/>
            <person name="Burger G."/>
        </authorList>
    </citation>
    <scope>NUCLEOTIDE SEQUENCE [LARGE SCALE GENOMIC DNA]</scope>
    <source>
        <strain evidence="2 3">IS7</strain>
    </source>
</reference>
<feature type="compositionally biased region" description="Low complexity" evidence="1">
    <location>
        <begin position="304"/>
        <end position="318"/>
    </location>
</feature>
<feature type="compositionally biased region" description="Polar residues" evidence="1">
    <location>
        <begin position="319"/>
        <end position="329"/>
    </location>
</feature>
<feature type="compositionally biased region" description="Polar residues" evidence="1">
    <location>
        <begin position="47"/>
        <end position="56"/>
    </location>
</feature>
<evidence type="ECO:0000256" key="1">
    <source>
        <dbReference type="SAM" id="MobiDB-lite"/>
    </source>
</evidence>
<dbReference type="Proteomes" id="UP001600888">
    <property type="component" value="Unassembled WGS sequence"/>
</dbReference>
<feature type="compositionally biased region" description="Low complexity" evidence="1">
    <location>
        <begin position="352"/>
        <end position="382"/>
    </location>
</feature>
<feature type="compositionally biased region" description="Polar residues" evidence="1">
    <location>
        <begin position="280"/>
        <end position="296"/>
    </location>
</feature>
<dbReference type="EMBL" id="JBAWTH010000173">
    <property type="protein sequence ID" value="KAL2273764.1"/>
    <property type="molecule type" value="Genomic_DNA"/>
</dbReference>
<proteinExistence type="predicted"/>
<accession>A0ABR4DWY1</accession>
<comment type="caution">
    <text evidence="2">The sequence shown here is derived from an EMBL/GenBank/DDBJ whole genome shotgun (WGS) entry which is preliminary data.</text>
</comment>
<sequence>MNNPAQQAQSPAPPSAPSPVPNSYHPRLPGGQGQYPFPHNVYHVSPPISSTAMPQSNQPPAPQGYPSPGHPMFSTAMGPPYMPPANMNMLNNQRPGQGGPGVLANHHHMLGQGGPRVPVPQVMAPNWNSPSGPQTPYHVANNSPAIQYVHTNASPGPSPALYQASPAPQHMSRPAQLAPQPMHGHGSVPPRAPRPGQPLASNGPGPGRNYAQIINGHHVPQGFRPTEYQTAGRSSQTPNPNAPRHVFNGGQFPQFMPPSNGMHQARPPTQPVPQPMTRYNLPSSTQTPPRSVQGSSAPPPVVSNGNIPQGNNIPPRNNMSPPATKQPASNGAKRGAADQLVDQQPTKRQRKPATPAQKPATPAQKLTPTASPAQQPPTTTDPEAVVCDQVDPLPPTLADEPQHLPDYELAKIETSVVVEPGMRTPKEKADTTNSNKTRPDITKPRPEGKEALAWDQAIAIIVELLNENLKKGKGRILRPTPLARLRELTDAIEEFIARPGRDTLLDRMAGDLLNVRYVRVIEDGIWDGQFDRIPERGWDIVQATTHEDKEKAVKEAWEKRAREYAGPSLAEAQKEIFKYF</sequence>
<feature type="compositionally biased region" description="Low complexity" evidence="1">
    <location>
        <begin position="1"/>
        <end position="10"/>
    </location>
</feature>
<protein>
    <submittedName>
        <fullName evidence="2">Uncharacterized protein</fullName>
    </submittedName>
</protein>
<keyword evidence="3" id="KW-1185">Reference proteome</keyword>
<gene>
    <name evidence="2" type="ORF">FJTKL_04086</name>
</gene>
<feature type="region of interest" description="Disordered" evidence="1">
    <location>
        <begin position="1"/>
        <end position="70"/>
    </location>
</feature>
<name>A0ABR4DWY1_9PEZI</name>
<evidence type="ECO:0000313" key="3">
    <source>
        <dbReference type="Proteomes" id="UP001600888"/>
    </source>
</evidence>
<organism evidence="2 3">
    <name type="scientific">Diaporthe vaccinii</name>
    <dbReference type="NCBI Taxonomy" id="105482"/>
    <lineage>
        <taxon>Eukaryota</taxon>
        <taxon>Fungi</taxon>
        <taxon>Dikarya</taxon>
        <taxon>Ascomycota</taxon>
        <taxon>Pezizomycotina</taxon>
        <taxon>Sordariomycetes</taxon>
        <taxon>Sordariomycetidae</taxon>
        <taxon>Diaporthales</taxon>
        <taxon>Diaporthaceae</taxon>
        <taxon>Diaporthe</taxon>
        <taxon>Diaporthe eres species complex</taxon>
    </lineage>
</organism>
<feature type="compositionally biased region" description="Pro residues" evidence="1">
    <location>
        <begin position="57"/>
        <end position="69"/>
    </location>
</feature>
<feature type="region of interest" description="Disordered" evidence="1">
    <location>
        <begin position="148"/>
        <end position="393"/>
    </location>
</feature>
<feature type="region of interest" description="Disordered" evidence="1">
    <location>
        <begin position="423"/>
        <end position="448"/>
    </location>
</feature>
<feature type="compositionally biased region" description="Basic and acidic residues" evidence="1">
    <location>
        <begin position="437"/>
        <end position="448"/>
    </location>
</feature>
<evidence type="ECO:0000313" key="2">
    <source>
        <dbReference type="EMBL" id="KAL2273764.1"/>
    </source>
</evidence>
<feature type="compositionally biased region" description="Polar residues" evidence="1">
    <location>
        <begin position="227"/>
        <end position="239"/>
    </location>
</feature>
<feature type="compositionally biased region" description="Pro residues" evidence="1">
    <location>
        <begin position="11"/>
        <end position="20"/>
    </location>
</feature>